<gene>
    <name evidence="2" type="ORF">HMPREF9195_00696</name>
</gene>
<accession>A0AA87NRA1</accession>
<dbReference type="Proteomes" id="UP000014634">
    <property type="component" value="Unassembled WGS sequence"/>
</dbReference>
<evidence type="ECO:0000313" key="3">
    <source>
        <dbReference type="Proteomes" id="UP000014634"/>
    </source>
</evidence>
<sequence length="353" mass="40032">MEMIGNNTYQLPTIQVLPDTEERKNRKEIGSANMLINQIPNMITAEQLSKSYKVIFPKGVTGTLMEIKNGANAGLNTTSIIGDSGKIVGQGGLQSLSNLASPLAVFSVVSMITGQYFMAQINQSIKTLTKNIEEVQRQIDTTQEALIFSSTIFLQEIKNDWTIILESESYKNSIISNIITTINNLTSQIYYFENRLNSKINELKILLEKNKIADNSLRNELERNKDFLKLAYETRSCLKLIVLFLSASITEKNAEDIKSALNTDDDILFSNTVKQLDYRIDIIINQLKNASNIKMQQQSIEIKSIITGIREITRDRYNNSVKANIESTIENIRELDSKGKTFYIEQDKLYIEE</sequence>
<feature type="coiled-coil region" evidence="1">
    <location>
        <begin position="118"/>
        <end position="145"/>
    </location>
</feature>
<keyword evidence="1" id="KW-0175">Coiled coil</keyword>
<reference evidence="2 3" key="1">
    <citation type="submission" date="2013-04" db="EMBL/GenBank/DDBJ databases">
        <title>The Genome Sequence of Treponema medium ATCC 700293.</title>
        <authorList>
            <consortium name="The Broad Institute Genomics Platform"/>
            <person name="Earl A."/>
            <person name="Ward D."/>
            <person name="Feldgarden M."/>
            <person name="Gevers D."/>
            <person name="Leonetti C."/>
            <person name="Blanton J.M."/>
            <person name="Dewhirst F.E."/>
            <person name="Izard J."/>
            <person name="Walker B."/>
            <person name="Young S."/>
            <person name="Zeng Q."/>
            <person name="Gargeya S."/>
            <person name="Fitzgerald M."/>
            <person name="Haas B."/>
            <person name="Abouelleil A."/>
            <person name="Allen A.W."/>
            <person name="Alvarado L."/>
            <person name="Arachchi H.M."/>
            <person name="Berlin A.M."/>
            <person name="Chapman S.B."/>
            <person name="Gainer-Dewar J."/>
            <person name="Goldberg J."/>
            <person name="Griggs A."/>
            <person name="Gujja S."/>
            <person name="Hansen M."/>
            <person name="Howarth C."/>
            <person name="Imamovic A."/>
            <person name="Ireland A."/>
            <person name="Larimer J."/>
            <person name="McCowan C."/>
            <person name="Murphy C."/>
            <person name="Pearson M."/>
            <person name="Poon T.W."/>
            <person name="Priest M."/>
            <person name="Roberts A."/>
            <person name="Saif S."/>
            <person name="Shea T."/>
            <person name="Sisk P."/>
            <person name="Sykes S."/>
            <person name="Wortman J."/>
            <person name="Nusbaum C."/>
            <person name="Birren B."/>
        </authorList>
    </citation>
    <scope>NUCLEOTIDE SEQUENCE [LARGE SCALE GENOMIC DNA]</scope>
    <source>
        <strain evidence="2 3">ATCC 700293</strain>
    </source>
</reference>
<name>A0AA87NRA1_TREMD</name>
<dbReference type="AlphaFoldDB" id="A0AA87NRA1"/>
<proteinExistence type="predicted"/>
<protein>
    <submittedName>
        <fullName evidence="2">Uncharacterized protein</fullName>
    </submittedName>
</protein>
<organism evidence="2 3">
    <name type="scientific">Treponema medium ATCC 700293</name>
    <dbReference type="NCBI Taxonomy" id="1125700"/>
    <lineage>
        <taxon>Bacteria</taxon>
        <taxon>Pseudomonadati</taxon>
        <taxon>Spirochaetota</taxon>
        <taxon>Spirochaetia</taxon>
        <taxon>Spirochaetales</taxon>
        <taxon>Treponemataceae</taxon>
        <taxon>Treponema</taxon>
    </lineage>
</organism>
<evidence type="ECO:0000313" key="2">
    <source>
        <dbReference type="EMBL" id="EPF29410.1"/>
    </source>
</evidence>
<comment type="caution">
    <text evidence="2">The sequence shown here is derived from an EMBL/GenBank/DDBJ whole genome shotgun (WGS) entry which is preliminary data.</text>
</comment>
<evidence type="ECO:0000256" key="1">
    <source>
        <dbReference type="SAM" id="Coils"/>
    </source>
</evidence>
<dbReference type="EMBL" id="ATFE01000004">
    <property type="protein sequence ID" value="EPF29410.1"/>
    <property type="molecule type" value="Genomic_DNA"/>
</dbReference>
<dbReference type="RefSeq" id="WP_016522666.1">
    <property type="nucleotide sequence ID" value="NZ_KE332517.1"/>
</dbReference>